<dbReference type="AlphaFoldDB" id="R4YNC4"/>
<dbReference type="STRING" id="698738.OLEAN_C23500"/>
<comment type="catalytic activity">
    <reaction evidence="8">
        <text>L-tyrosyl-[protein] + ATP = O-(5'-adenylyl)-L-tyrosyl-[protein] + diphosphate</text>
        <dbReference type="Rhea" id="RHEA:54288"/>
        <dbReference type="Rhea" id="RHEA-COMP:10136"/>
        <dbReference type="Rhea" id="RHEA-COMP:13846"/>
        <dbReference type="ChEBI" id="CHEBI:30616"/>
        <dbReference type="ChEBI" id="CHEBI:33019"/>
        <dbReference type="ChEBI" id="CHEBI:46858"/>
        <dbReference type="ChEBI" id="CHEBI:83624"/>
        <dbReference type="EC" id="2.7.7.108"/>
    </reaction>
</comment>
<comment type="similarity">
    <text evidence="1 8">Belongs to the SELO family.</text>
</comment>
<dbReference type="EMBL" id="FO203512">
    <property type="protein sequence ID" value="CCK76526.1"/>
    <property type="molecule type" value="Genomic_DNA"/>
</dbReference>
<dbReference type="PATRIC" id="fig|698738.3.peg.2431"/>
<protein>
    <recommendedName>
        <fullName evidence="8">Protein nucleotidyltransferase YdiU</fullName>
        <ecNumber evidence="8">2.7.7.-</ecNumber>
    </recommendedName>
    <alternativeName>
        <fullName evidence="8">Protein adenylyltransferase YdiU</fullName>
        <ecNumber evidence="8">2.7.7.108</ecNumber>
    </alternativeName>
    <alternativeName>
        <fullName evidence="8">Protein uridylyltransferase YdiU</fullName>
        <ecNumber evidence="8">2.7.7.-</ecNumber>
    </alternativeName>
</protein>
<keyword evidence="10" id="KW-1185">Reference proteome</keyword>
<dbReference type="PANTHER" id="PTHR32057:SF14">
    <property type="entry name" value="PROTEIN ADENYLYLTRANSFERASE SELO, MITOCHONDRIAL"/>
    <property type="match status" value="1"/>
</dbReference>
<keyword evidence="2 8" id="KW-0808">Transferase</keyword>
<gene>
    <name evidence="8" type="primary">ydiU</name>
    <name evidence="8" type="synonym">selO</name>
    <name evidence="9" type="ORF">OLEAN_C23500</name>
</gene>
<evidence type="ECO:0000313" key="10">
    <source>
        <dbReference type="Proteomes" id="UP000032749"/>
    </source>
</evidence>
<keyword evidence="4 8" id="KW-0479">Metal-binding</keyword>
<comment type="catalytic activity">
    <reaction evidence="8">
        <text>L-seryl-[protein] + UTP = O-(5'-uridylyl)-L-seryl-[protein] + diphosphate</text>
        <dbReference type="Rhea" id="RHEA:64604"/>
        <dbReference type="Rhea" id="RHEA-COMP:9863"/>
        <dbReference type="Rhea" id="RHEA-COMP:16635"/>
        <dbReference type="ChEBI" id="CHEBI:29999"/>
        <dbReference type="ChEBI" id="CHEBI:33019"/>
        <dbReference type="ChEBI" id="CHEBI:46398"/>
        <dbReference type="ChEBI" id="CHEBI:156051"/>
    </reaction>
</comment>
<evidence type="ECO:0000256" key="6">
    <source>
        <dbReference type="ARBA" id="ARBA00022840"/>
    </source>
</evidence>
<evidence type="ECO:0000256" key="7">
    <source>
        <dbReference type="ARBA" id="ARBA00022842"/>
    </source>
</evidence>
<feature type="binding site" evidence="8">
    <location>
        <position position="92"/>
    </location>
    <ligand>
        <name>ATP</name>
        <dbReference type="ChEBI" id="CHEBI:30616"/>
    </ligand>
</feature>
<proteinExistence type="inferred from homology"/>
<keyword evidence="5 8" id="KW-0547">Nucleotide-binding</keyword>
<evidence type="ECO:0000256" key="2">
    <source>
        <dbReference type="ARBA" id="ARBA00022679"/>
    </source>
</evidence>
<keyword evidence="6 8" id="KW-0067">ATP-binding</keyword>
<dbReference type="EC" id="2.7.7.108" evidence="8"/>
<dbReference type="GO" id="GO:0030145">
    <property type="term" value="F:manganese ion binding"/>
    <property type="evidence" value="ECO:0007669"/>
    <property type="project" value="UniProtKB-UniRule"/>
</dbReference>
<feature type="binding site" evidence="8">
    <location>
        <position position="267"/>
    </location>
    <ligand>
        <name>Mg(2+)</name>
        <dbReference type="ChEBI" id="CHEBI:18420"/>
    </ligand>
</feature>
<dbReference type="InterPro" id="IPR003846">
    <property type="entry name" value="SelO"/>
</dbReference>
<feature type="binding site" evidence="8">
    <location>
        <position position="276"/>
    </location>
    <ligand>
        <name>Mg(2+)</name>
        <dbReference type="ChEBI" id="CHEBI:18420"/>
    </ligand>
</feature>
<dbReference type="HOGENOM" id="CLU_010245_4_0_6"/>
<dbReference type="EC" id="2.7.7.-" evidence="8"/>
<feature type="binding site" evidence="8">
    <location>
        <position position="276"/>
    </location>
    <ligand>
        <name>ATP</name>
        <dbReference type="ChEBI" id="CHEBI:30616"/>
    </ligand>
</feature>
<dbReference type="GO" id="GO:0005524">
    <property type="term" value="F:ATP binding"/>
    <property type="evidence" value="ECO:0007669"/>
    <property type="project" value="UniProtKB-UniRule"/>
</dbReference>
<comment type="catalytic activity">
    <reaction evidence="8">
        <text>L-histidyl-[protein] + UTP = N(tele)-(5'-uridylyl)-L-histidyl-[protein] + diphosphate</text>
        <dbReference type="Rhea" id="RHEA:83891"/>
        <dbReference type="Rhea" id="RHEA-COMP:9745"/>
        <dbReference type="Rhea" id="RHEA-COMP:20239"/>
        <dbReference type="ChEBI" id="CHEBI:29979"/>
        <dbReference type="ChEBI" id="CHEBI:33019"/>
        <dbReference type="ChEBI" id="CHEBI:46398"/>
        <dbReference type="ChEBI" id="CHEBI:233474"/>
    </reaction>
</comment>
<sequence>MSFYSLSQIPFDNSYARLPEHFYHKVKPAPLPNGQLVSSNSELAQQIGLDPCSINPQQLADLMTGQTEFSGATPLAMKYAGHQFGQYNPDLGDGRGLLIGESCFQDENGIEKRYDWHLKGAGKTRYSRMGDGRAVLRSSIREYLVSEAMHGLNIATTRALALTVSSQRAHRERYELCATVLRISECHIRFGHFEHFYYQRRYDDLRELADYCIRRYFPEIISDTAAEDSLKAKHYWQFFQNIFHRTIKLVAQWQAYGFVHGVLNTDNISILGESFDYGPFEFMDNWQNNRIPNHSDHEGRYSFANQPGIMQWNLSCLAQALIPLLVDDENSTAEKDADESIDIEIINQLLSSYPEYFQQTWLDLMAKRLGLTSAPKALCDDLLQLLERLEIDGCRFFYKLSHLPLNVEQFDINSLDLPSVWRNDNGFAHWFEQYWNCLKAEVHSSEIDTSRLSKMQTVNPKYILRNYMLQEAIEAAENGDYNPVNDLLRLVKKPFAHSPLANDSDFIRFAASPPEWARDIELSCSS</sequence>
<dbReference type="KEGG" id="oai:OLEAN_C23500"/>
<comment type="function">
    <text evidence="8">Nucleotidyltransferase involved in the post-translational modification of proteins. It can catalyze the addition of adenosine monophosphate (AMP) or uridine monophosphate (UMP) to a protein, resulting in modifications known as AMPylation and UMPylation.</text>
</comment>
<comment type="catalytic activity">
    <reaction evidence="8">
        <text>L-seryl-[protein] + ATP = 3-O-(5'-adenylyl)-L-seryl-[protein] + diphosphate</text>
        <dbReference type="Rhea" id="RHEA:58120"/>
        <dbReference type="Rhea" id="RHEA-COMP:9863"/>
        <dbReference type="Rhea" id="RHEA-COMP:15073"/>
        <dbReference type="ChEBI" id="CHEBI:29999"/>
        <dbReference type="ChEBI" id="CHEBI:30616"/>
        <dbReference type="ChEBI" id="CHEBI:33019"/>
        <dbReference type="ChEBI" id="CHEBI:142516"/>
        <dbReference type="EC" id="2.7.7.108"/>
    </reaction>
</comment>
<feature type="binding site" evidence="8">
    <location>
        <position position="131"/>
    </location>
    <ligand>
        <name>ATP</name>
        <dbReference type="ChEBI" id="CHEBI:30616"/>
    </ligand>
</feature>
<accession>R4YNC4</accession>
<dbReference type="NCBIfam" id="NF000658">
    <property type="entry name" value="PRK00029.1"/>
    <property type="match status" value="1"/>
</dbReference>
<dbReference type="OrthoDB" id="9776281at2"/>
<evidence type="ECO:0000256" key="8">
    <source>
        <dbReference type="HAMAP-Rule" id="MF_00692"/>
    </source>
</evidence>
<organism evidence="9 10">
    <name type="scientific">Oleispira antarctica RB-8</name>
    <dbReference type="NCBI Taxonomy" id="698738"/>
    <lineage>
        <taxon>Bacteria</taxon>
        <taxon>Pseudomonadati</taxon>
        <taxon>Pseudomonadota</taxon>
        <taxon>Gammaproteobacteria</taxon>
        <taxon>Oceanospirillales</taxon>
        <taxon>Oceanospirillaceae</taxon>
        <taxon>Oleispira</taxon>
    </lineage>
</organism>
<feature type="active site" description="Proton acceptor" evidence="8">
    <location>
        <position position="266"/>
    </location>
</feature>
<dbReference type="GO" id="GO:0070733">
    <property type="term" value="F:AMPylase activity"/>
    <property type="evidence" value="ECO:0007669"/>
    <property type="project" value="UniProtKB-EC"/>
</dbReference>
<evidence type="ECO:0000256" key="5">
    <source>
        <dbReference type="ARBA" id="ARBA00022741"/>
    </source>
</evidence>
<comment type="cofactor">
    <cofactor evidence="8">
        <name>Mg(2+)</name>
        <dbReference type="ChEBI" id="CHEBI:18420"/>
    </cofactor>
    <cofactor evidence="8">
        <name>Mn(2+)</name>
        <dbReference type="ChEBI" id="CHEBI:29035"/>
    </cofactor>
</comment>
<feature type="binding site" evidence="8">
    <location>
        <position position="132"/>
    </location>
    <ligand>
        <name>ATP</name>
        <dbReference type="ChEBI" id="CHEBI:30616"/>
    </ligand>
</feature>
<dbReference type="Pfam" id="PF02696">
    <property type="entry name" value="SelO"/>
    <property type="match status" value="1"/>
</dbReference>
<keyword evidence="3 8" id="KW-0548">Nucleotidyltransferase</keyword>
<feature type="binding site" evidence="8">
    <location>
        <position position="95"/>
    </location>
    <ligand>
        <name>ATP</name>
        <dbReference type="ChEBI" id="CHEBI:30616"/>
    </ligand>
</feature>
<feature type="binding site" evidence="8">
    <location>
        <position position="119"/>
    </location>
    <ligand>
        <name>ATP</name>
        <dbReference type="ChEBI" id="CHEBI:30616"/>
    </ligand>
</feature>
<dbReference type="Proteomes" id="UP000032749">
    <property type="component" value="Chromosome"/>
</dbReference>
<evidence type="ECO:0000256" key="3">
    <source>
        <dbReference type="ARBA" id="ARBA00022695"/>
    </source>
</evidence>
<name>R4YNC4_OLEAN</name>
<feature type="binding site" evidence="8">
    <location>
        <position position="94"/>
    </location>
    <ligand>
        <name>ATP</name>
        <dbReference type="ChEBI" id="CHEBI:30616"/>
    </ligand>
</feature>
<dbReference type="PANTHER" id="PTHR32057">
    <property type="entry name" value="PROTEIN ADENYLYLTRANSFERASE SELO, MITOCHONDRIAL"/>
    <property type="match status" value="1"/>
</dbReference>
<feature type="binding site" evidence="8">
    <location>
        <position position="189"/>
    </location>
    <ligand>
        <name>ATP</name>
        <dbReference type="ChEBI" id="CHEBI:30616"/>
    </ligand>
</feature>
<keyword evidence="7 8" id="KW-0460">Magnesium</keyword>
<dbReference type="GO" id="GO:0000287">
    <property type="term" value="F:magnesium ion binding"/>
    <property type="evidence" value="ECO:0007669"/>
    <property type="project" value="UniProtKB-UniRule"/>
</dbReference>
<evidence type="ECO:0000313" key="9">
    <source>
        <dbReference type="EMBL" id="CCK76526.1"/>
    </source>
</evidence>
<reference evidence="9 10" key="1">
    <citation type="journal article" date="2013" name="Nat. Commun.">
        <title>Genome sequence and functional genomic analysis of the oil-degrading bacterium Oleispira antarctica.</title>
        <authorList>
            <person name="Kube M."/>
            <person name="Chernikova T.N."/>
            <person name="Al-Ramahi Y."/>
            <person name="Beloqui A."/>
            <person name="Lopez-Cortez N."/>
            <person name="Guazzaroni M.E."/>
            <person name="Heipieper H.J."/>
            <person name="Klages S."/>
            <person name="Kotsyurbenko O.R."/>
            <person name="Langer I."/>
            <person name="Nechitaylo T.Y."/>
            <person name="Lunsdorf H."/>
            <person name="Fernandez M."/>
            <person name="Juarez S."/>
            <person name="Ciordia S."/>
            <person name="Singer A."/>
            <person name="Kagan O."/>
            <person name="Egorova O."/>
            <person name="Petit P.A."/>
            <person name="Stogios P."/>
            <person name="Kim Y."/>
            <person name="Tchigvintsev A."/>
            <person name="Flick R."/>
            <person name="Denaro R."/>
            <person name="Genovese M."/>
            <person name="Albar J.P."/>
            <person name="Reva O.N."/>
            <person name="Martinez-Gomariz M."/>
            <person name="Tran H."/>
            <person name="Ferrer M."/>
            <person name="Savchenko A."/>
            <person name="Yakunin A.F."/>
            <person name="Yakimov M.M."/>
            <person name="Golyshina O.V."/>
            <person name="Reinhardt R."/>
            <person name="Golyshin P.N."/>
        </authorList>
    </citation>
    <scope>NUCLEOTIDE SEQUENCE [LARGE SCALE GENOMIC DNA]</scope>
</reference>
<evidence type="ECO:0000256" key="4">
    <source>
        <dbReference type="ARBA" id="ARBA00022723"/>
    </source>
</evidence>
<comment type="catalytic activity">
    <reaction evidence="8">
        <text>L-threonyl-[protein] + ATP = 3-O-(5'-adenylyl)-L-threonyl-[protein] + diphosphate</text>
        <dbReference type="Rhea" id="RHEA:54292"/>
        <dbReference type="Rhea" id="RHEA-COMP:11060"/>
        <dbReference type="Rhea" id="RHEA-COMP:13847"/>
        <dbReference type="ChEBI" id="CHEBI:30013"/>
        <dbReference type="ChEBI" id="CHEBI:30616"/>
        <dbReference type="ChEBI" id="CHEBI:33019"/>
        <dbReference type="ChEBI" id="CHEBI:138113"/>
        <dbReference type="EC" id="2.7.7.108"/>
    </reaction>
</comment>
<comment type="catalytic activity">
    <reaction evidence="8">
        <text>L-tyrosyl-[protein] + UTP = O-(5'-uridylyl)-L-tyrosyl-[protein] + diphosphate</text>
        <dbReference type="Rhea" id="RHEA:83887"/>
        <dbReference type="Rhea" id="RHEA-COMP:10136"/>
        <dbReference type="Rhea" id="RHEA-COMP:20238"/>
        <dbReference type="ChEBI" id="CHEBI:33019"/>
        <dbReference type="ChEBI" id="CHEBI:46398"/>
        <dbReference type="ChEBI" id="CHEBI:46858"/>
        <dbReference type="ChEBI" id="CHEBI:90602"/>
    </reaction>
</comment>
<dbReference type="HAMAP" id="MF_00692">
    <property type="entry name" value="SelO"/>
    <property type="match status" value="1"/>
</dbReference>
<keyword evidence="8" id="KW-0464">Manganese</keyword>
<evidence type="ECO:0000256" key="1">
    <source>
        <dbReference type="ARBA" id="ARBA00009747"/>
    </source>
</evidence>
<feature type="binding site" evidence="8">
    <location>
        <position position="182"/>
    </location>
    <ligand>
        <name>ATP</name>
        <dbReference type="ChEBI" id="CHEBI:30616"/>
    </ligand>
</feature>